<keyword evidence="7" id="KW-1185">Reference proteome</keyword>
<dbReference type="SFLD" id="SFLDG00363">
    <property type="entry name" value="AMPS_(cytGST):_Alpha-__Mu-__Pi"/>
    <property type="match status" value="1"/>
</dbReference>
<dbReference type="EMBL" id="JAACNH010000004">
    <property type="protein sequence ID" value="KAG8444930.1"/>
    <property type="molecule type" value="Genomic_DNA"/>
</dbReference>
<dbReference type="InterPro" id="IPR040079">
    <property type="entry name" value="Glutathione_S-Trfase"/>
</dbReference>
<dbReference type="InterPro" id="IPR036282">
    <property type="entry name" value="Glutathione-S-Trfase_C_sf"/>
</dbReference>
<dbReference type="CDD" id="cd03208">
    <property type="entry name" value="GST_C_Alpha"/>
    <property type="match status" value="1"/>
</dbReference>
<proteinExistence type="inferred from homology"/>
<dbReference type="InterPro" id="IPR003080">
    <property type="entry name" value="GST_alpha"/>
</dbReference>
<dbReference type="InterPro" id="IPR004046">
    <property type="entry name" value="GST_C"/>
</dbReference>
<dbReference type="PANTHER" id="PTHR11571">
    <property type="entry name" value="GLUTATHIONE S-TRANSFERASE"/>
    <property type="match status" value="1"/>
</dbReference>
<evidence type="ECO:0000313" key="7">
    <source>
        <dbReference type="Proteomes" id="UP000812440"/>
    </source>
</evidence>
<dbReference type="OrthoDB" id="414243at2759"/>
<keyword evidence="3" id="KW-0808">Transferase</keyword>
<name>A0A8T2JNL7_9PIPI</name>
<dbReference type="SFLD" id="SFLDG01205">
    <property type="entry name" value="AMPS.1"/>
    <property type="match status" value="1"/>
</dbReference>
<dbReference type="PANTHER" id="PTHR11571:SF264">
    <property type="entry name" value="GLUTATHIONE TRANSFERASE"/>
    <property type="match status" value="1"/>
</dbReference>
<dbReference type="FunFam" id="1.20.1050.10:FF:000005">
    <property type="entry name" value="Glutathione S-transferase A1"/>
    <property type="match status" value="1"/>
</dbReference>
<feature type="domain" description="GST N-terminal" evidence="4">
    <location>
        <begin position="3"/>
        <end position="83"/>
    </location>
</feature>
<evidence type="ECO:0000313" key="6">
    <source>
        <dbReference type="EMBL" id="KAG8444930.1"/>
    </source>
</evidence>
<dbReference type="AlphaFoldDB" id="A0A8T2JNL7"/>
<dbReference type="Proteomes" id="UP000812440">
    <property type="component" value="Chromosome 5"/>
</dbReference>
<dbReference type="InterPro" id="IPR050213">
    <property type="entry name" value="GST_superfamily"/>
</dbReference>
<accession>A0A8T2JNL7</accession>
<feature type="domain" description="GST C-terminal" evidence="5">
    <location>
        <begin position="85"/>
        <end position="212"/>
    </location>
</feature>
<gene>
    <name evidence="6" type="ORF">GDO86_009911</name>
</gene>
<dbReference type="SUPFAM" id="SSF47616">
    <property type="entry name" value="GST C-terminal domain-like"/>
    <property type="match status" value="1"/>
</dbReference>
<dbReference type="Gene3D" id="3.40.30.10">
    <property type="entry name" value="Glutaredoxin"/>
    <property type="match status" value="1"/>
</dbReference>
<dbReference type="GO" id="GO:0006749">
    <property type="term" value="P:glutathione metabolic process"/>
    <property type="evidence" value="ECO:0007669"/>
    <property type="project" value="TreeGrafter"/>
</dbReference>
<comment type="caution">
    <text evidence="6">The sequence shown here is derived from an EMBL/GenBank/DDBJ whole genome shotgun (WGS) entry which is preliminary data.</text>
</comment>
<dbReference type="SUPFAM" id="SSF52833">
    <property type="entry name" value="Thioredoxin-like"/>
    <property type="match status" value="1"/>
</dbReference>
<protein>
    <recommendedName>
        <fullName evidence="2">glutathione transferase</fullName>
        <ecNumber evidence="2">2.5.1.18</ecNumber>
    </recommendedName>
</protein>
<dbReference type="PROSITE" id="PS50405">
    <property type="entry name" value="GST_CTER"/>
    <property type="match status" value="1"/>
</dbReference>
<dbReference type="GO" id="GO:0004364">
    <property type="term" value="F:glutathione transferase activity"/>
    <property type="evidence" value="ECO:0007669"/>
    <property type="project" value="UniProtKB-EC"/>
</dbReference>
<sequence>MSKKPKLHYFNGRGKMESIRWLLAAAGVEFEESFLETRDQFEALFRDGTLLFQKVPMVEIDGMKLVQTMAILQYIAAKYNLYGNDLQERLLIDMYVEGTTDLMEIIMSQLFMQQEDKERQTNVIVRKVKKHYFPVYEKILRDHHQNFLVGNQFSWADVQLLEAILMAEEICVDVLSDFSCLQDFKERISEIPTIKAFLQPGSQRKPQPDDKYVETVRAVLQMYYKVAFTFCN</sequence>
<dbReference type="SFLD" id="SFLDS00019">
    <property type="entry name" value="Glutathione_Transferase_(cytos"/>
    <property type="match status" value="1"/>
</dbReference>
<evidence type="ECO:0000259" key="4">
    <source>
        <dbReference type="PROSITE" id="PS50404"/>
    </source>
</evidence>
<dbReference type="InterPro" id="IPR004045">
    <property type="entry name" value="Glutathione_S-Trfase_N"/>
</dbReference>
<dbReference type="Pfam" id="PF02798">
    <property type="entry name" value="GST_N"/>
    <property type="match status" value="1"/>
</dbReference>
<dbReference type="PROSITE" id="PS50404">
    <property type="entry name" value="GST_NTER"/>
    <property type="match status" value="1"/>
</dbReference>
<dbReference type="InterPro" id="IPR010987">
    <property type="entry name" value="Glutathione-S-Trfase_C-like"/>
</dbReference>
<evidence type="ECO:0000256" key="3">
    <source>
        <dbReference type="ARBA" id="ARBA00022679"/>
    </source>
</evidence>
<evidence type="ECO:0000256" key="2">
    <source>
        <dbReference type="ARBA" id="ARBA00012452"/>
    </source>
</evidence>
<organism evidence="6 7">
    <name type="scientific">Hymenochirus boettgeri</name>
    <name type="common">Congo dwarf clawed frog</name>
    <dbReference type="NCBI Taxonomy" id="247094"/>
    <lineage>
        <taxon>Eukaryota</taxon>
        <taxon>Metazoa</taxon>
        <taxon>Chordata</taxon>
        <taxon>Craniata</taxon>
        <taxon>Vertebrata</taxon>
        <taxon>Euteleostomi</taxon>
        <taxon>Amphibia</taxon>
        <taxon>Batrachia</taxon>
        <taxon>Anura</taxon>
        <taxon>Pipoidea</taxon>
        <taxon>Pipidae</taxon>
        <taxon>Pipinae</taxon>
        <taxon>Hymenochirus</taxon>
    </lineage>
</organism>
<comment type="similarity">
    <text evidence="1">Belongs to the GST superfamily. Alpha family.</text>
</comment>
<reference evidence="6" key="1">
    <citation type="thesis" date="2020" institute="ProQuest LLC" country="789 East Eisenhower Parkway, Ann Arbor, MI, USA">
        <title>Comparative Genomics and Chromosome Evolution.</title>
        <authorList>
            <person name="Mudd A.B."/>
        </authorList>
    </citation>
    <scope>NUCLEOTIDE SEQUENCE</scope>
    <source>
        <strain evidence="6">Female2</strain>
        <tissue evidence="6">Blood</tissue>
    </source>
</reference>
<dbReference type="PRINTS" id="PR01266">
    <property type="entry name" value="GSTRNSFRASEA"/>
</dbReference>
<evidence type="ECO:0000259" key="5">
    <source>
        <dbReference type="PROSITE" id="PS50405"/>
    </source>
</evidence>
<dbReference type="Gene3D" id="1.20.1050.10">
    <property type="match status" value="1"/>
</dbReference>
<evidence type="ECO:0000256" key="1">
    <source>
        <dbReference type="ARBA" id="ARBA00011055"/>
    </source>
</evidence>
<dbReference type="EC" id="2.5.1.18" evidence="2"/>
<dbReference type="Pfam" id="PF14497">
    <property type="entry name" value="GST_C_3"/>
    <property type="match status" value="1"/>
</dbReference>
<dbReference type="InterPro" id="IPR036249">
    <property type="entry name" value="Thioredoxin-like_sf"/>
</dbReference>